<dbReference type="AlphaFoldDB" id="A0A0F9JYI3"/>
<organism evidence="1">
    <name type="scientific">marine sediment metagenome</name>
    <dbReference type="NCBI Taxonomy" id="412755"/>
    <lineage>
        <taxon>unclassified sequences</taxon>
        <taxon>metagenomes</taxon>
        <taxon>ecological metagenomes</taxon>
    </lineage>
</organism>
<comment type="caution">
    <text evidence="1">The sequence shown here is derived from an EMBL/GenBank/DDBJ whole genome shotgun (WGS) entry which is preliminary data.</text>
</comment>
<sequence length="54" mass="6053">MNQTATAVATLTKAIVLYWRWLMLQYGPTRSAICMKRADGDCINGVPDHDQILT</sequence>
<reference evidence="1" key="1">
    <citation type="journal article" date="2015" name="Nature">
        <title>Complex archaea that bridge the gap between prokaryotes and eukaryotes.</title>
        <authorList>
            <person name="Spang A."/>
            <person name="Saw J.H."/>
            <person name="Jorgensen S.L."/>
            <person name="Zaremba-Niedzwiedzka K."/>
            <person name="Martijn J."/>
            <person name="Lind A.E."/>
            <person name="van Eijk R."/>
            <person name="Schleper C."/>
            <person name="Guy L."/>
            <person name="Ettema T.J."/>
        </authorList>
    </citation>
    <scope>NUCLEOTIDE SEQUENCE</scope>
</reference>
<gene>
    <name evidence="1" type="ORF">LCGC14_1396980</name>
</gene>
<evidence type="ECO:0000313" key="1">
    <source>
        <dbReference type="EMBL" id="KKM74773.1"/>
    </source>
</evidence>
<accession>A0A0F9JYI3</accession>
<protein>
    <submittedName>
        <fullName evidence="1">Uncharacterized protein</fullName>
    </submittedName>
</protein>
<name>A0A0F9JYI3_9ZZZZ</name>
<dbReference type="EMBL" id="LAZR01009083">
    <property type="protein sequence ID" value="KKM74773.1"/>
    <property type="molecule type" value="Genomic_DNA"/>
</dbReference>
<proteinExistence type="predicted"/>